<dbReference type="InterPro" id="IPR036486">
    <property type="entry name" value="AsiA_sf"/>
</dbReference>
<dbReference type="Gene3D" id="1.10.1810.10">
    <property type="entry name" value="Anti-Sigma Factor A"/>
    <property type="match status" value="1"/>
</dbReference>
<dbReference type="Proteomes" id="UP000203816">
    <property type="component" value="Segment"/>
</dbReference>
<evidence type="ECO:0000313" key="2">
    <source>
        <dbReference type="Proteomes" id="UP000203816"/>
    </source>
</evidence>
<dbReference type="GeneID" id="29059473"/>
<evidence type="ECO:0000313" key="1">
    <source>
        <dbReference type="EMBL" id="ANM46605.1"/>
    </source>
</evidence>
<dbReference type="EMBL" id="KX078569">
    <property type="protein sequence ID" value="ANM46605.1"/>
    <property type="molecule type" value="Genomic_DNA"/>
</dbReference>
<dbReference type="InterPro" id="IPR015100">
    <property type="entry name" value="AsiA"/>
</dbReference>
<dbReference type="GO" id="GO:0006355">
    <property type="term" value="P:regulation of DNA-templated transcription"/>
    <property type="evidence" value="ECO:0007669"/>
    <property type="project" value="InterPro"/>
</dbReference>
<gene>
    <name evidence="1" type="ORF">MP1_gp0264</name>
</gene>
<reference evidence="1 2" key="1">
    <citation type="submission" date="2016-04" db="EMBL/GenBank/DDBJ databases">
        <title>Comparative genomics of Morganella phages MP1 and MP2 define new clades among the T4 and T7-like Viruses.</title>
        <authorList>
            <person name="Pinto G."/>
            <person name="Oliveira A."/>
            <person name="Malgorzata L."/>
            <person name="Kropinski A."/>
            <person name="Azeredo J."/>
        </authorList>
    </citation>
    <scope>NUCLEOTIDE SEQUENCE [LARGE SCALE GENOMIC DNA]</scope>
</reference>
<dbReference type="RefSeq" id="YP_009280122.1">
    <property type="nucleotide sequence ID" value="NC_031020.1"/>
</dbReference>
<dbReference type="OrthoDB" id="22548at10239"/>
<keyword evidence="2" id="KW-1185">Reference proteome</keyword>
<proteinExistence type="predicted"/>
<sequence>MNLAEEIVTIVSILIKFECDDILDNQELFVEFLNELGLRNNGRSLSKVNMATLFERMTAAERKRIIENFNIGHQSLYRLIEMYSKD</sequence>
<protein>
    <submittedName>
        <fullName evidence="1">Anti-sigma 70 protein</fullName>
    </submittedName>
</protein>
<organism evidence="1 2">
    <name type="scientific">Morganella phage vB_MmoM_MP1</name>
    <dbReference type="NCBI Taxonomy" id="1852628"/>
    <lineage>
        <taxon>Viruses</taxon>
        <taxon>Duplodnaviria</taxon>
        <taxon>Heunggongvirae</taxon>
        <taxon>Uroviricota</taxon>
        <taxon>Caudoviricetes</taxon>
        <taxon>Pantevenvirales</taxon>
        <taxon>Straboviridae</taxon>
        <taxon>Gualtarvirus</taxon>
        <taxon>Gualtarvirus mp1</taxon>
    </lineage>
</organism>
<dbReference type="Pfam" id="PF09010">
    <property type="entry name" value="AsiA"/>
    <property type="match status" value="1"/>
</dbReference>
<dbReference type="SUPFAM" id="SSF69070">
    <property type="entry name" value="Anti-sigma factor AsiA"/>
    <property type="match status" value="1"/>
</dbReference>
<accession>A0A192YBU6</accession>
<dbReference type="KEGG" id="vg:29059473"/>
<name>A0A192YBU6_9CAUD</name>